<proteinExistence type="predicted"/>
<sequence length="46" mass="5411">MNNTSEQWMAHFQQGDTEELEHLYLLVSSTILCMFLSVKTFKWDAS</sequence>
<keyword evidence="2" id="KW-1185">Reference proteome</keyword>
<reference evidence="1 2" key="1">
    <citation type="submission" date="2024-09" db="EMBL/GenBank/DDBJ databases">
        <authorList>
            <person name="Sun Q."/>
            <person name="Mori K."/>
        </authorList>
    </citation>
    <scope>NUCLEOTIDE SEQUENCE [LARGE SCALE GENOMIC DNA]</scope>
    <source>
        <strain evidence="1 2">NCAIM B.02529</strain>
    </source>
</reference>
<dbReference type="Proteomes" id="UP001589836">
    <property type="component" value="Unassembled WGS sequence"/>
</dbReference>
<evidence type="ECO:0000313" key="1">
    <source>
        <dbReference type="EMBL" id="MFC0522792.1"/>
    </source>
</evidence>
<gene>
    <name evidence="1" type="ORF">ACFFGV_04200</name>
</gene>
<organism evidence="1 2">
    <name type="scientific">Pontibacillus salicampi</name>
    <dbReference type="NCBI Taxonomy" id="1449801"/>
    <lineage>
        <taxon>Bacteria</taxon>
        <taxon>Bacillati</taxon>
        <taxon>Bacillota</taxon>
        <taxon>Bacilli</taxon>
        <taxon>Bacillales</taxon>
        <taxon>Bacillaceae</taxon>
        <taxon>Pontibacillus</taxon>
    </lineage>
</organism>
<accession>A0ABV6LK69</accession>
<evidence type="ECO:0000313" key="2">
    <source>
        <dbReference type="Proteomes" id="UP001589836"/>
    </source>
</evidence>
<dbReference type="EMBL" id="JBHLTP010000003">
    <property type="protein sequence ID" value="MFC0522792.1"/>
    <property type="molecule type" value="Genomic_DNA"/>
</dbReference>
<dbReference type="RefSeq" id="WP_377345322.1">
    <property type="nucleotide sequence ID" value="NZ_JBHLTP010000003.1"/>
</dbReference>
<protein>
    <submittedName>
        <fullName evidence="1">Uncharacterized protein</fullName>
    </submittedName>
</protein>
<name>A0ABV6LK69_9BACI</name>
<comment type="caution">
    <text evidence="1">The sequence shown here is derived from an EMBL/GenBank/DDBJ whole genome shotgun (WGS) entry which is preliminary data.</text>
</comment>